<keyword evidence="3" id="KW-1185">Reference proteome</keyword>
<comment type="caution">
    <text evidence="2">The sequence shown here is derived from an EMBL/GenBank/DDBJ whole genome shotgun (WGS) entry which is preliminary data.</text>
</comment>
<sequence length="263" mass="30069">MTNEFFLKKINSNRLASGELEMIASKTPSNEDHKLHKGSGSRIELKTLMSIKYFMCHIGANVESAINDIHCRSRCAVQLSQCQIQEISNCTSARIPTSSTNAQCRQTKFTNHLAIVVQDCNVTFFLFLLLFFIKKNGQTKKICIDRMIKQITRLCEYAVALPRDRSAVGAYEDLGNNAYDEQFNCKSIVIAQPLLCKTTLLSPMRDTQWHLCLKQDYLALWTQNGRIQNYLKSTKFIILISKISRKLFDHNINDVNGSLQIYK</sequence>
<evidence type="ECO:0000313" key="2">
    <source>
        <dbReference type="EMBL" id="ETO31846.1"/>
    </source>
</evidence>
<reference evidence="2 3" key="1">
    <citation type="journal article" date="2013" name="Curr. Biol.">
        <title>The Genome of the Foraminiferan Reticulomyxa filosa.</title>
        <authorList>
            <person name="Glockner G."/>
            <person name="Hulsmann N."/>
            <person name="Schleicher M."/>
            <person name="Noegel A.A."/>
            <person name="Eichinger L."/>
            <person name="Gallinger C."/>
            <person name="Pawlowski J."/>
            <person name="Sierra R."/>
            <person name="Euteneuer U."/>
            <person name="Pillet L."/>
            <person name="Moustafa A."/>
            <person name="Platzer M."/>
            <person name="Groth M."/>
            <person name="Szafranski K."/>
            <person name="Schliwa M."/>
        </authorList>
    </citation>
    <scope>NUCLEOTIDE SEQUENCE [LARGE SCALE GENOMIC DNA]</scope>
</reference>
<keyword evidence="1" id="KW-1133">Transmembrane helix</keyword>
<proteinExistence type="predicted"/>
<feature type="transmembrane region" description="Helical" evidence="1">
    <location>
        <begin position="113"/>
        <end position="133"/>
    </location>
</feature>
<accession>X6P0V2</accession>
<dbReference type="EMBL" id="ASPP01004648">
    <property type="protein sequence ID" value="ETO31846.1"/>
    <property type="molecule type" value="Genomic_DNA"/>
</dbReference>
<gene>
    <name evidence="2" type="ORF">RFI_05271</name>
</gene>
<evidence type="ECO:0000313" key="3">
    <source>
        <dbReference type="Proteomes" id="UP000023152"/>
    </source>
</evidence>
<dbReference type="AlphaFoldDB" id="X6P0V2"/>
<protein>
    <submittedName>
        <fullName evidence="2">Uncharacterized protein</fullName>
    </submittedName>
</protein>
<keyword evidence="1" id="KW-0472">Membrane</keyword>
<keyword evidence="1" id="KW-0812">Transmembrane</keyword>
<evidence type="ECO:0000256" key="1">
    <source>
        <dbReference type="SAM" id="Phobius"/>
    </source>
</evidence>
<name>X6P0V2_RETFI</name>
<dbReference type="Proteomes" id="UP000023152">
    <property type="component" value="Unassembled WGS sequence"/>
</dbReference>
<organism evidence="2 3">
    <name type="scientific">Reticulomyxa filosa</name>
    <dbReference type="NCBI Taxonomy" id="46433"/>
    <lineage>
        <taxon>Eukaryota</taxon>
        <taxon>Sar</taxon>
        <taxon>Rhizaria</taxon>
        <taxon>Retaria</taxon>
        <taxon>Foraminifera</taxon>
        <taxon>Monothalamids</taxon>
        <taxon>Reticulomyxidae</taxon>
        <taxon>Reticulomyxa</taxon>
    </lineage>
</organism>